<feature type="compositionally biased region" description="Basic and acidic residues" evidence="1">
    <location>
        <begin position="103"/>
        <end position="127"/>
    </location>
</feature>
<feature type="compositionally biased region" description="Low complexity" evidence="1">
    <location>
        <begin position="53"/>
        <end position="75"/>
    </location>
</feature>
<feature type="compositionally biased region" description="Polar residues" evidence="1">
    <location>
        <begin position="76"/>
        <end position="91"/>
    </location>
</feature>
<evidence type="ECO:0000256" key="1">
    <source>
        <dbReference type="SAM" id="MobiDB-lite"/>
    </source>
</evidence>
<accession>A0A2S5B491</accession>
<proteinExistence type="predicted"/>
<sequence length="251" mass="26322">MSAAVATPAAALPSTSRSRSRPPRGAVGLGPLPADLATPTSPVESSNRTLIESLARSLSRPRQSSSSRPRSPTSLAGSTLTREQWLASNGGQPWGALGMGARSPERRDSTSRGRTSNDADDSSRRSESQQSHTRRREWSVSRREWVQAGSSSAASAFEVLTGSGEKSTSSSRSASPDRGRGRRGGVVDEHAAAPTTSTTTSAESSRSQSRARAVLDKVRRGLMSPRSSSQASLAPAEADEVEPIVPKSADV</sequence>
<dbReference type="Proteomes" id="UP000237144">
    <property type="component" value="Unassembled WGS sequence"/>
</dbReference>
<feature type="compositionally biased region" description="Basic and acidic residues" evidence="1">
    <location>
        <begin position="136"/>
        <end position="145"/>
    </location>
</feature>
<evidence type="ECO:0000313" key="2">
    <source>
        <dbReference type="EMBL" id="POY71588.1"/>
    </source>
</evidence>
<comment type="caution">
    <text evidence="2">The sequence shown here is derived from an EMBL/GenBank/DDBJ whole genome shotgun (WGS) entry which is preliminary data.</text>
</comment>
<organism evidence="2 3">
    <name type="scientific">Rhodotorula taiwanensis</name>
    <dbReference type="NCBI Taxonomy" id="741276"/>
    <lineage>
        <taxon>Eukaryota</taxon>
        <taxon>Fungi</taxon>
        <taxon>Dikarya</taxon>
        <taxon>Basidiomycota</taxon>
        <taxon>Pucciniomycotina</taxon>
        <taxon>Microbotryomycetes</taxon>
        <taxon>Sporidiobolales</taxon>
        <taxon>Sporidiobolaceae</taxon>
        <taxon>Rhodotorula</taxon>
    </lineage>
</organism>
<keyword evidence="3" id="KW-1185">Reference proteome</keyword>
<feature type="compositionally biased region" description="Low complexity" evidence="1">
    <location>
        <begin position="192"/>
        <end position="212"/>
    </location>
</feature>
<name>A0A2S5B491_9BASI</name>
<feature type="region of interest" description="Disordered" evidence="1">
    <location>
        <begin position="1"/>
        <end position="251"/>
    </location>
</feature>
<evidence type="ECO:0000313" key="3">
    <source>
        <dbReference type="Proteomes" id="UP000237144"/>
    </source>
</evidence>
<dbReference type="AlphaFoldDB" id="A0A2S5B491"/>
<feature type="compositionally biased region" description="Low complexity" evidence="1">
    <location>
        <begin position="162"/>
        <end position="174"/>
    </location>
</feature>
<dbReference type="EMBL" id="PJQD01000076">
    <property type="protein sequence ID" value="POY71588.1"/>
    <property type="molecule type" value="Genomic_DNA"/>
</dbReference>
<feature type="compositionally biased region" description="Basic and acidic residues" evidence="1">
    <location>
        <begin position="175"/>
        <end position="191"/>
    </location>
</feature>
<feature type="compositionally biased region" description="Low complexity" evidence="1">
    <location>
        <begin position="1"/>
        <end position="17"/>
    </location>
</feature>
<feature type="compositionally biased region" description="Polar residues" evidence="1">
    <location>
        <begin position="38"/>
        <end position="50"/>
    </location>
</feature>
<reference evidence="2 3" key="1">
    <citation type="journal article" date="2018" name="Front. Microbiol.">
        <title>Prospects for Fungal Bioremediation of Acidic Radioactive Waste Sites: Characterization and Genome Sequence of Rhodotorula taiwanensis MD1149.</title>
        <authorList>
            <person name="Tkavc R."/>
            <person name="Matrosova V.Y."/>
            <person name="Grichenko O.E."/>
            <person name="Gostincar C."/>
            <person name="Volpe R.P."/>
            <person name="Klimenkova P."/>
            <person name="Gaidamakova E.K."/>
            <person name="Zhou C.E."/>
            <person name="Stewart B.J."/>
            <person name="Lyman M.G."/>
            <person name="Malfatti S.A."/>
            <person name="Rubinfeld B."/>
            <person name="Courtot M."/>
            <person name="Singh J."/>
            <person name="Dalgard C.L."/>
            <person name="Hamilton T."/>
            <person name="Frey K.G."/>
            <person name="Gunde-Cimerman N."/>
            <person name="Dugan L."/>
            <person name="Daly M.J."/>
        </authorList>
    </citation>
    <scope>NUCLEOTIDE SEQUENCE [LARGE SCALE GENOMIC DNA]</scope>
    <source>
        <strain evidence="2 3">MD1149</strain>
    </source>
</reference>
<gene>
    <name evidence="2" type="ORF">BMF94_5373</name>
</gene>
<protein>
    <submittedName>
        <fullName evidence="2">Uncharacterized protein</fullName>
    </submittedName>
</protein>